<dbReference type="Pfam" id="PF09278">
    <property type="entry name" value="MerR-DNA-bind"/>
    <property type="match status" value="1"/>
</dbReference>
<dbReference type="Pfam" id="PF00376">
    <property type="entry name" value="MerR"/>
    <property type="match status" value="1"/>
</dbReference>
<dbReference type="SMART" id="SM00422">
    <property type="entry name" value="HTH_MERR"/>
    <property type="match status" value="1"/>
</dbReference>
<dbReference type="GO" id="GO:0003677">
    <property type="term" value="F:DNA binding"/>
    <property type="evidence" value="ECO:0007669"/>
    <property type="project" value="UniProtKB-KW"/>
</dbReference>
<evidence type="ECO:0000256" key="2">
    <source>
        <dbReference type="ARBA" id="ARBA00022490"/>
    </source>
</evidence>
<dbReference type="GO" id="GO:0005737">
    <property type="term" value="C:cytoplasm"/>
    <property type="evidence" value="ECO:0007669"/>
    <property type="project" value="UniProtKB-SubCell"/>
</dbReference>
<keyword evidence="3" id="KW-0805">Transcription regulation</keyword>
<evidence type="ECO:0000313" key="7">
    <source>
        <dbReference type="EMBL" id="RBO97509.1"/>
    </source>
</evidence>
<dbReference type="RefSeq" id="WP_113943508.1">
    <property type="nucleotide sequence ID" value="NZ_JBHEEG010000002.1"/>
</dbReference>
<dbReference type="Proteomes" id="UP000252893">
    <property type="component" value="Unassembled WGS sequence"/>
</dbReference>
<dbReference type="InterPro" id="IPR015358">
    <property type="entry name" value="Tscrpt_reg_MerR_DNA-bd"/>
</dbReference>
<dbReference type="PANTHER" id="PTHR30204:SF94">
    <property type="entry name" value="HEAVY METAL-DEPENDENT TRANSCRIPTIONAL REGULATOR HI_0293-RELATED"/>
    <property type="match status" value="1"/>
</dbReference>
<dbReference type="PRINTS" id="PR00040">
    <property type="entry name" value="HTHMERR"/>
</dbReference>
<sequence length="147" mass="16509">MIIGEAEKASGISAKMIRYYESIGLIDAANRTASGYRVYSDRDVQNLRFIRQCRDLGLSLERIKLLLNLWRNDQRASAEVKQIALAHVAELETKIADMRSMADTLQQLADRCHGDNDPNCAIIDALSLQNQMIAENKHNCSKTSAKK</sequence>
<evidence type="ECO:0000256" key="5">
    <source>
        <dbReference type="ARBA" id="ARBA00023163"/>
    </source>
</evidence>
<organism evidence="7 8">
    <name type="scientific">Pseudochrobactrum asaccharolyticum</name>
    <dbReference type="NCBI Taxonomy" id="354351"/>
    <lineage>
        <taxon>Bacteria</taxon>
        <taxon>Pseudomonadati</taxon>
        <taxon>Pseudomonadota</taxon>
        <taxon>Alphaproteobacteria</taxon>
        <taxon>Hyphomicrobiales</taxon>
        <taxon>Brucellaceae</taxon>
        <taxon>Pseudochrobactrum</taxon>
    </lineage>
</organism>
<proteinExistence type="predicted"/>
<dbReference type="Gene3D" id="1.10.1660.10">
    <property type="match status" value="1"/>
</dbReference>
<dbReference type="GO" id="GO:0045893">
    <property type="term" value="P:positive regulation of DNA-templated transcription"/>
    <property type="evidence" value="ECO:0007669"/>
    <property type="project" value="InterPro"/>
</dbReference>
<keyword evidence="4" id="KW-0238">DNA-binding</keyword>
<evidence type="ECO:0000256" key="3">
    <source>
        <dbReference type="ARBA" id="ARBA00023015"/>
    </source>
</evidence>
<dbReference type="CDD" id="cd01108">
    <property type="entry name" value="HTH_CueR"/>
    <property type="match status" value="1"/>
</dbReference>
<dbReference type="InterPro" id="IPR009061">
    <property type="entry name" value="DNA-bd_dom_put_sf"/>
</dbReference>
<keyword evidence="8" id="KW-1185">Reference proteome</keyword>
<protein>
    <submittedName>
        <fullName evidence="7">MerR family transcriptional regulator</fullName>
    </submittedName>
</protein>
<keyword evidence="5" id="KW-0804">Transcription</keyword>
<keyword evidence="2" id="KW-0963">Cytoplasm</keyword>
<evidence type="ECO:0000313" key="8">
    <source>
        <dbReference type="Proteomes" id="UP000252893"/>
    </source>
</evidence>
<reference evidence="7 8" key="1">
    <citation type="submission" date="2018-06" db="EMBL/GenBank/DDBJ databases">
        <title>Genomic Encyclopedia of Type Strains, Phase IV (KMG-IV): sequencing the most valuable type-strain genomes for metagenomic binning, comparative biology and taxonomic classification.</title>
        <authorList>
            <person name="Goeker M."/>
        </authorList>
    </citation>
    <scope>NUCLEOTIDE SEQUENCE [LARGE SCALE GENOMIC DNA]</scope>
    <source>
        <strain evidence="7 8">DSM 25619</strain>
    </source>
</reference>
<dbReference type="InterPro" id="IPR000551">
    <property type="entry name" value="MerR-type_HTH_dom"/>
</dbReference>
<evidence type="ECO:0000256" key="1">
    <source>
        <dbReference type="ARBA" id="ARBA00004496"/>
    </source>
</evidence>
<dbReference type="GO" id="GO:0003700">
    <property type="term" value="F:DNA-binding transcription factor activity"/>
    <property type="evidence" value="ECO:0007669"/>
    <property type="project" value="InterPro"/>
</dbReference>
<feature type="domain" description="HTH merR-type" evidence="6">
    <location>
        <begin position="1"/>
        <end position="69"/>
    </location>
</feature>
<evidence type="ECO:0000256" key="4">
    <source>
        <dbReference type="ARBA" id="ARBA00023125"/>
    </source>
</evidence>
<comment type="subcellular location">
    <subcellularLocation>
        <location evidence="1">Cytoplasm</location>
    </subcellularLocation>
</comment>
<dbReference type="AlphaFoldDB" id="A0A366E6U6"/>
<comment type="caution">
    <text evidence="7">The sequence shown here is derived from an EMBL/GenBank/DDBJ whole genome shotgun (WGS) entry which is preliminary data.</text>
</comment>
<dbReference type="InterPro" id="IPR047057">
    <property type="entry name" value="MerR_fam"/>
</dbReference>
<accession>A0A366E6U6</accession>
<dbReference type="NCBIfam" id="TIGR02044">
    <property type="entry name" value="CueR"/>
    <property type="match status" value="1"/>
</dbReference>
<dbReference type="InterPro" id="IPR011789">
    <property type="entry name" value="CueR"/>
</dbReference>
<name>A0A366E6U6_9HYPH</name>
<dbReference type="OrthoDB" id="9802944at2"/>
<dbReference type="GO" id="GO:0005507">
    <property type="term" value="F:copper ion binding"/>
    <property type="evidence" value="ECO:0007669"/>
    <property type="project" value="InterPro"/>
</dbReference>
<dbReference type="PANTHER" id="PTHR30204">
    <property type="entry name" value="REDOX-CYCLING DRUG-SENSING TRANSCRIPTIONAL ACTIVATOR SOXR"/>
    <property type="match status" value="1"/>
</dbReference>
<gene>
    <name evidence="7" type="ORF">DFR47_102293</name>
</gene>
<dbReference type="SUPFAM" id="SSF46955">
    <property type="entry name" value="Putative DNA-binding domain"/>
    <property type="match status" value="1"/>
</dbReference>
<dbReference type="PROSITE" id="PS50937">
    <property type="entry name" value="HTH_MERR_2"/>
    <property type="match status" value="1"/>
</dbReference>
<dbReference type="EMBL" id="QNRH01000002">
    <property type="protein sequence ID" value="RBO97509.1"/>
    <property type="molecule type" value="Genomic_DNA"/>
</dbReference>
<evidence type="ECO:0000259" key="6">
    <source>
        <dbReference type="PROSITE" id="PS50937"/>
    </source>
</evidence>